<reference evidence="4 5" key="1">
    <citation type="submission" date="2015-08" db="EMBL/GenBank/DDBJ databases">
        <authorList>
            <person name="Babu N.S."/>
            <person name="Beckwith C.J."/>
            <person name="Beseler K.G."/>
            <person name="Brison A."/>
            <person name="Carone J.V."/>
            <person name="Caskin T.P."/>
            <person name="Diamond M."/>
            <person name="Durham M.E."/>
            <person name="Foxe J.M."/>
            <person name="Go M."/>
            <person name="Henderson B.A."/>
            <person name="Jones I.B."/>
            <person name="McGettigan J.A."/>
            <person name="Micheletti S.J."/>
            <person name="Nasrallah M.E."/>
            <person name="Ortiz D."/>
            <person name="Piller C.R."/>
            <person name="Privatt S.R."/>
            <person name="Schneider S.L."/>
            <person name="Sharp S."/>
            <person name="Smith T.C."/>
            <person name="Stanton J.D."/>
            <person name="Ullery H.E."/>
            <person name="Wilson R.J."/>
            <person name="Serrano M.G."/>
            <person name="Buck G."/>
            <person name="Lee V."/>
            <person name="Wang Y."/>
            <person name="Carvalho R."/>
            <person name="Voegtly L."/>
            <person name="Shi R."/>
            <person name="Duckworth R."/>
            <person name="Johnson A."/>
            <person name="Loviza R."/>
            <person name="Walstead R."/>
            <person name="Shah Z."/>
            <person name="Kiflezghi M."/>
            <person name="Wade K."/>
            <person name="Ball S.L."/>
            <person name="Bradley K.W."/>
            <person name="Asai D.J."/>
            <person name="Bowman C.A."/>
            <person name="Russell D.A."/>
            <person name="Pope W.H."/>
            <person name="Jacobs-Sera D."/>
            <person name="Hendrix R.W."/>
            <person name="Hatfull G.F."/>
        </authorList>
    </citation>
    <scope>NUCLEOTIDE SEQUENCE [LARGE SCALE GENOMIC DNA]</scope>
    <source>
        <strain evidence="4 5">DSM 27648</strain>
    </source>
</reference>
<evidence type="ECO:0000313" key="4">
    <source>
        <dbReference type="EMBL" id="AKU97691.1"/>
    </source>
</evidence>
<dbReference type="GO" id="GO:0047974">
    <property type="term" value="F:guanosine deaminase activity"/>
    <property type="evidence" value="ECO:0007669"/>
    <property type="project" value="TreeGrafter"/>
</dbReference>
<dbReference type="CDD" id="cd01285">
    <property type="entry name" value="nucleoside_deaminase"/>
    <property type="match status" value="1"/>
</dbReference>
<dbReference type="PANTHER" id="PTHR11079">
    <property type="entry name" value="CYTOSINE DEAMINASE FAMILY MEMBER"/>
    <property type="match status" value="1"/>
</dbReference>
<dbReference type="PATRIC" id="fig|1391654.3.peg.4411"/>
<organism evidence="4 5">
    <name type="scientific">Labilithrix luteola</name>
    <dbReference type="NCBI Taxonomy" id="1391654"/>
    <lineage>
        <taxon>Bacteria</taxon>
        <taxon>Pseudomonadati</taxon>
        <taxon>Myxococcota</taxon>
        <taxon>Polyangia</taxon>
        <taxon>Polyangiales</taxon>
        <taxon>Labilitrichaceae</taxon>
        <taxon>Labilithrix</taxon>
    </lineage>
</organism>
<dbReference type="KEGG" id="llu:AKJ09_04355"/>
<evidence type="ECO:0000259" key="3">
    <source>
        <dbReference type="PROSITE" id="PS51747"/>
    </source>
</evidence>
<sequence length="159" mass="17204">MGLDQDFLDHAVRLARENVARGGRPFGAVLVERGRVIATGVNEIFRTNDPSAHAELQAIRSACAALGRPRLDGCVMYASGQPCPMCLAAMHMTGFAEVVFAYSNAEADPFGLSTARTYAEMAKPLAEQAIAIRQQAPSTIEGEPPLYEAWRTHQATTLR</sequence>
<dbReference type="GO" id="GO:0008270">
    <property type="term" value="F:zinc ion binding"/>
    <property type="evidence" value="ECO:0007669"/>
    <property type="project" value="InterPro"/>
</dbReference>
<dbReference type="InterPro" id="IPR016192">
    <property type="entry name" value="APOBEC/CMP_deaminase_Zn-bd"/>
</dbReference>
<feature type="domain" description="CMP/dCMP-type deaminase" evidence="3">
    <location>
        <begin position="2"/>
        <end position="115"/>
    </location>
</feature>
<dbReference type="InterPro" id="IPR016193">
    <property type="entry name" value="Cytidine_deaminase-like"/>
</dbReference>
<dbReference type="EMBL" id="CP012333">
    <property type="protein sequence ID" value="AKU97691.1"/>
    <property type="molecule type" value="Genomic_DNA"/>
</dbReference>
<dbReference type="AlphaFoldDB" id="A0A0K1PWC5"/>
<evidence type="ECO:0000256" key="2">
    <source>
        <dbReference type="ARBA" id="ARBA00022833"/>
    </source>
</evidence>
<protein>
    <submittedName>
        <fullName evidence="4">tRNA-specific adenosine-34 deaminase</fullName>
    </submittedName>
</protein>
<dbReference type="SUPFAM" id="SSF53927">
    <property type="entry name" value="Cytidine deaminase-like"/>
    <property type="match status" value="1"/>
</dbReference>
<dbReference type="RefSeq" id="WP_146648790.1">
    <property type="nucleotide sequence ID" value="NZ_CP012333.1"/>
</dbReference>
<dbReference type="OrthoDB" id="9802676at2"/>
<dbReference type="PROSITE" id="PS51747">
    <property type="entry name" value="CYT_DCMP_DEAMINASES_2"/>
    <property type="match status" value="1"/>
</dbReference>
<name>A0A0K1PWC5_9BACT</name>
<keyword evidence="2" id="KW-0862">Zinc</keyword>
<evidence type="ECO:0000313" key="5">
    <source>
        <dbReference type="Proteomes" id="UP000064967"/>
    </source>
</evidence>
<dbReference type="PANTHER" id="PTHR11079:SF161">
    <property type="entry name" value="CMP_DCMP-TYPE DEAMINASE DOMAIN-CONTAINING PROTEIN"/>
    <property type="match status" value="1"/>
</dbReference>
<dbReference type="InterPro" id="IPR002125">
    <property type="entry name" value="CMP_dCMP_dom"/>
</dbReference>
<dbReference type="GO" id="GO:0006152">
    <property type="term" value="P:purine nucleoside catabolic process"/>
    <property type="evidence" value="ECO:0007669"/>
    <property type="project" value="TreeGrafter"/>
</dbReference>
<proteinExistence type="predicted"/>
<dbReference type="Gene3D" id="3.40.140.10">
    <property type="entry name" value="Cytidine Deaminase, domain 2"/>
    <property type="match status" value="1"/>
</dbReference>
<dbReference type="Proteomes" id="UP000064967">
    <property type="component" value="Chromosome"/>
</dbReference>
<gene>
    <name evidence="4" type="ORF">AKJ09_04355</name>
</gene>
<dbReference type="STRING" id="1391654.AKJ09_04355"/>
<dbReference type="PROSITE" id="PS00903">
    <property type="entry name" value="CYT_DCMP_DEAMINASES_1"/>
    <property type="match status" value="1"/>
</dbReference>
<keyword evidence="5" id="KW-1185">Reference proteome</keyword>
<evidence type="ECO:0000256" key="1">
    <source>
        <dbReference type="ARBA" id="ARBA00022723"/>
    </source>
</evidence>
<accession>A0A0K1PWC5</accession>
<keyword evidence="1" id="KW-0479">Metal-binding</keyword>
<dbReference type="Pfam" id="PF00383">
    <property type="entry name" value="dCMP_cyt_deam_1"/>
    <property type="match status" value="1"/>
</dbReference>